<keyword evidence="4" id="KW-1185">Reference proteome</keyword>
<feature type="domain" description="J" evidence="2">
    <location>
        <begin position="101"/>
        <end position="163"/>
    </location>
</feature>
<accession>H7EPB1</accession>
<feature type="region of interest" description="Disordered" evidence="1">
    <location>
        <begin position="15"/>
        <end position="42"/>
    </location>
</feature>
<dbReference type="SUPFAM" id="SSF46565">
    <property type="entry name" value="Chaperone J-domain"/>
    <property type="match status" value="1"/>
</dbReference>
<evidence type="ECO:0000256" key="1">
    <source>
        <dbReference type="SAM" id="MobiDB-lite"/>
    </source>
</evidence>
<evidence type="ECO:0000313" key="3">
    <source>
        <dbReference type="EMBL" id="EIC00744.1"/>
    </source>
</evidence>
<reference evidence="3 4" key="1">
    <citation type="submission" date="2011-09" db="EMBL/GenBank/DDBJ databases">
        <title>The draft genome of Treponema saccharophilum DSM 2985.</title>
        <authorList>
            <consortium name="US DOE Joint Genome Institute (JGI-PGF)"/>
            <person name="Lucas S."/>
            <person name="Copeland A."/>
            <person name="Lapidus A."/>
            <person name="Glavina del Rio T."/>
            <person name="Dalin E."/>
            <person name="Tice H."/>
            <person name="Bruce D."/>
            <person name="Goodwin L."/>
            <person name="Pitluck S."/>
            <person name="Peters L."/>
            <person name="Kyrpides N."/>
            <person name="Mavromatis K."/>
            <person name="Ivanova N."/>
            <person name="Markowitz V."/>
            <person name="Cheng J.-F."/>
            <person name="Hugenholtz P."/>
            <person name="Woyke T."/>
            <person name="Wu D."/>
            <person name="Gronow S."/>
            <person name="Wellnitz S."/>
            <person name="Brambilla E."/>
            <person name="Klenk H.-P."/>
            <person name="Eisen J.A."/>
        </authorList>
    </citation>
    <scope>NUCLEOTIDE SEQUENCE [LARGE SCALE GENOMIC DNA]</scope>
    <source>
        <strain evidence="3 4">DSM 2985</strain>
    </source>
</reference>
<dbReference type="InterPro" id="IPR001623">
    <property type="entry name" value="DnaJ_domain"/>
</dbReference>
<dbReference type="AlphaFoldDB" id="H7EPB1"/>
<dbReference type="CDD" id="cd06257">
    <property type="entry name" value="DnaJ"/>
    <property type="match status" value="1"/>
</dbReference>
<keyword evidence="3" id="KW-0346">Stress response</keyword>
<gene>
    <name evidence="3" type="ORF">TresaDRAFT_0217</name>
</gene>
<feature type="compositionally biased region" description="Basic and acidic residues" evidence="1">
    <location>
        <begin position="16"/>
        <end position="42"/>
    </location>
</feature>
<evidence type="ECO:0000313" key="4">
    <source>
        <dbReference type="Proteomes" id="UP000003571"/>
    </source>
</evidence>
<proteinExistence type="predicted"/>
<dbReference type="Gene3D" id="1.10.287.110">
    <property type="entry name" value="DnaJ domain"/>
    <property type="match status" value="1"/>
</dbReference>
<dbReference type="Proteomes" id="UP000003571">
    <property type="component" value="Unassembled WGS sequence"/>
</dbReference>
<dbReference type="PROSITE" id="PS50076">
    <property type="entry name" value="DNAJ_2"/>
    <property type="match status" value="1"/>
</dbReference>
<dbReference type="OrthoDB" id="360001at2"/>
<dbReference type="SMART" id="SM00271">
    <property type="entry name" value="DnaJ"/>
    <property type="match status" value="1"/>
</dbReference>
<dbReference type="Pfam" id="PF00226">
    <property type="entry name" value="DnaJ"/>
    <property type="match status" value="1"/>
</dbReference>
<dbReference type="RefSeq" id="WP_002706427.1">
    <property type="nucleotide sequence ID" value="NZ_AGRW01000054.1"/>
</dbReference>
<organism evidence="3 4">
    <name type="scientific">Treponema saccharophilum DSM 2985</name>
    <dbReference type="NCBI Taxonomy" id="907348"/>
    <lineage>
        <taxon>Bacteria</taxon>
        <taxon>Pseudomonadati</taxon>
        <taxon>Spirochaetota</taxon>
        <taxon>Spirochaetia</taxon>
        <taxon>Spirochaetales</taxon>
        <taxon>Treponemataceae</taxon>
        <taxon>Treponema</taxon>
    </lineage>
</organism>
<sequence length="163" mass="18641">MDFYEKFGDLLSEAIAKSERGPEREQKEEDPTVTRLSSDDKAKAKSFSFAQFAGGAGSAKTKARAFDFAQFAKMAQEAAKTEPRVQIYKFSQLVIPQNVLTALNTLGIPTNADFDEAKKIYREKLLYYHPDKWQNTPYLEQAKSNTLTINNAWEIVEWWFVAR</sequence>
<dbReference type="InterPro" id="IPR036869">
    <property type="entry name" value="J_dom_sf"/>
</dbReference>
<evidence type="ECO:0000259" key="2">
    <source>
        <dbReference type="PROSITE" id="PS50076"/>
    </source>
</evidence>
<comment type="caution">
    <text evidence="3">The sequence shown here is derived from an EMBL/GenBank/DDBJ whole genome shotgun (WGS) entry which is preliminary data.</text>
</comment>
<dbReference type="EMBL" id="AGRW01000054">
    <property type="protein sequence ID" value="EIC00744.1"/>
    <property type="molecule type" value="Genomic_DNA"/>
</dbReference>
<dbReference type="PATRIC" id="fig|907348.3.peg.2804"/>
<name>H7EPB1_9SPIR</name>
<protein>
    <submittedName>
        <fullName evidence="3">Heat shock protein DnaJ domain protein</fullName>
    </submittedName>
</protein>